<evidence type="ECO:0000313" key="3">
    <source>
        <dbReference type="EMBL" id="WAQ99162.1"/>
    </source>
</evidence>
<keyword evidence="4" id="KW-1185">Reference proteome</keyword>
<comment type="similarity">
    <text evidence="1">Belongs to the cyclin family.</text>
</comment>
<dbReference type="SUPFAM" id="SSF47954">
    <property type="entry name" value="Cyclin-like"/>
    <property type="match status" value="1"/>
</dbReference>
<evidence type="ECO:0000313" key="4">
    <source>
        <dbReference type="Proteomes" id="UP001164746"/>
    </source>
</evidence>
<keyword evidence="1" id="KW-0195">Cyclin</keyword>
<dbReference type="InterPro" id="IPR013763">
    <property type="entry name" value="Cyclin-like_dom"/>
</dbReference>
<evidence type="ECO:0000259" key="2">
    <source>
        <dbReference type="SMART" id="SM00385"/>
    </source>
</evidence>
<reference evidence="3" key="1">
    <citation type="submission" date="2022-11" db="EMBL/GenBank/DDBJ databases">
        <title>Centuries of genome instability and evolution in soft-shell clam transmissible cancer (bioRxiv).</title>
        <authorList>
            <person name="Hart S.F.M."/>
            <person name="Yonemitsu M.A."/>
            <person name="Giersch R.M."/>
            <person name="Beal B.F."/>
            <person name="Arriagada G."/>
            <person name="Davis B.W."/>
            <person name="Ostrander E.A."/>
            <person name="Goff S.P."/>
            <person name="Metzger M.J."/>
        </authorList>
    </citation>
    <scope>NUCLEOTIDE SEQUENCE</scope>
    <source>
        <strain evidence="3">MELC-2E11</strain>
        <tissue evidence="3">Siphon/mantle</tissue>
    </source>
</reference>
<dbReference type="Pfam" id="PF00134">
    <property type="entry name" value="Cyclin_N"/>
    <property type="match status" value="1"/>
</dbReference>
<name>A0ABY7DN92_MYAAR</name>
<proteinExistence type="inferred from homology"/>
<dbReference type="InterPro" id="IPR006671">
    <property type="entry name" value="Cyclin_N"/>
</dbReference>
<organism evidence="3 4">
    <name type="scientific">Mya arenaria</name>
    <name type="common">Soft-shell clam</name>
    <dbReference type="NCBI Taxonomy" id="6604"/>
    <lineage>
        <taxon>Eukaryota</taxon>
        <taxon>Metazoa</taxon>
        <taxon>Spiralia</taxon>
        <taxon>Lophotrochozoa</taxon>
        <taxon>Mollusca</taxon>
        <taxon>Bivalvia</taxon>
        <taxon>Autobranchia</taxon>
        <taxon>Heteroconchia</taxon>
        <taxon>Euheterodonta</taxon>
        <taxon>Imparidentia</taxon>
        <taxon>Neoheterodontei</taxon>
        <taxon>Myida</taxon>
        <taxon>Myoidea</taxon>
        <taxon>Myidae</taxon>
        <taxon>Mya</taxon>
    </lineage>
</organism>
<accession>A0ABY7DN92</accession>
<dbReference type="SMART" id="SM00385">
    <property type="entry name" value="CYCLIN"/>
    <property type="match status" value="1"/>
</dbReference>
<dbReference type="EMBL" id="CP111014">
    <property type="protein sequence ID" value="WAQ99162.1"/>
    <property type="molecule type" value="Genomic_DNA"/>
</dbReference>
<gene>
    <name evidence="3" type="ORF">MAR_023535</name>
</gene>
<dbReference type="InterPro" id="IPR036915">
    <property type="entry name" value="Cyclin-like_sf"/>
</dbReference>
<dbReference type="PANTHER" id="PTHR10177">
    <property type="entry name" value="CYCLINS"/>
    <property type="match status" value="1"/>
</dbReference>
<feature type="domain" description="Cyclin-like" evidence="2">
    <location>
        <begin position="93"/>
        <end position="179"/>
    </location>
</feature>
<evidence type="ECO:0000256" key="1">
    <source>
        <dbReference type="RuleBase" id="RU000383"/>
    </source>
</evidence>
<dbReference type="InterPro" id="IPR039361">
    <property type="entry name" value="Cyclin"/>
</dbReference>
<dbReference type="Gene3D" id="1.10.472.10">
    <property type="entry name" value="Cyclin-like"/>
    <property type="match status" value="2"/>
</dbReference>
<dbReference type="Proteomes" id="UP001164746">
    <property type="component" value="Chromosome 3"/>
</dbReference>
<sequence length="374" mass="42590">MVEIEKLQHGENVENKENTKVEEFRSDFRVQADISTTTGSFSASAGFQRKIELLFVSLQNLTESQNNNAYTLNIPSSTVDGCITQSDRDSAVTTMRSMQRFYNFGSDTLAAAVYNLDRFISKVKIRKKYMSCVAAASFFLSSKMNEESEFYPSASDLAGLHRHSWKASDLKRMEKLILDKLDWNLYPAITSLAYLEKIYKILQLFNVSNSEINEEFFQSMVERSEICKYFGSCDLSTVFEGNRDVFFYEQVSDQELFECQCAISHLLHMYDTQPATHPKCLPTPRIVPRPNLIKRPSIYGSPDLPTIEEVSSEIRDEPETPDSPCHVVEDLSIVPYYKFSAPKSCQSYCLLLDQCFCSGNALYMCKSKCNISIA</sequence>
<protein>
    <submittedName>
        <fullName evidence="3">CCNG1-like protein</fullName>
    </submittedName>
</protein>